<dbReference type="InterPro" id="IPR022742">
    <property type="entry name" value="Hydrolase_4"/>
</dbReference>
<gene>
    <name evidence="2" type="ORF">ACMU_11255</name>
</gene>
<evidence type="ECO:0000313" key="3">
    <source>
        <dbReference type="Proteomes" id="UP000026249"/>
    </source>
</evidence>
<dbReference type="EMBL" id="JFKE01000004">
    <property type="protein sequence ID" value="KAJ55270.1"/>
    <property type="molecule type" value="Genomic_DNA"/>
</dbReference>
<dbReference type="InterPro" id="IPR051044">
    <property type="entry name" value="MAG_DAG_Lipase"/>
</dbReference>
<evidence type="ECO:0000313" key="2">
    <source>
        <dbReference type="EMBL" id="KAJ55270.1"/>
    </source>
</evidence>
<protein>
    <submittedName>
        <fullName evidence="2">Hydrolase</fullName>
    </submittedName>
</protein>
<feature type="domain" description="Serine aminopeptidase S33" evidence="1">
    <location>
        <begin position="40"/>
        <end position="290"/>
    </location>
</feature>
<organism evidence="2 3">
    <name type="scientific">Actibacterium mucosum KCTC 23349</name>
    <dbReference type="NCBI Taxonomy" id="1454373"/>
    <lineage>
        <taxon>Bacteria</taxon>
        <taxon>Pseudomonadati</taxon>
        <taxon>Pseudomonadota</taxon>
        <taxon>Alphaproteobacteria</taxon>
        <taxon>Rhodobacterales</taxon>
        <taxon>Roseobacteraceae</taxon>
        <taxon>Actibacterium</taxon>
    </lineage>
</organism>
<comment type="caution">
    <text evidence="2">The sequence shown here is derived from an EMBL/GenBank/DDBJ whole genome shotgun (WGS) entry which is preliminary data.</text>
</comment>
<dbReference type="GO" id="GO:0016787">
    <property type="term" value="F:hydrolase activity"/>
    <property type="evidence" value="ECO:0007669"/>
    <property type="project" value="UniProtKB-KW"/>
</dbReference>
<keyword evidence="3" id="KW-1185">Reference proteome</keyword>
<dbReference type="SUPFAM" id="SSF53474">
    <property type="entry name" value="alpha/beta-Hydrolases"/>
    <property type="match status" value="1"/>
</dbReference>
<name>A0A037ZFK9_9RHOB</name>
<dbReference type="RefSeq" id="WP_035258965.1">
    <property type="nucleotide sequence ID" value="NZ_JFKE01000004.1"/>
</dbReference>
<dbReference type="Gene3D" id="3.40.50.1820">
    <property type="entry name" value="alpha/beta hydrolase"/>
    <property type="match status" value="1"/>
</dbReference>
<dbReference type="STRING" id="1454373.ACMU_11255"/>
<dbReference type="PANTHER" id="PTHR11614">
    <property type="entry name" value="PHOSPHOLIPASE-RELATED"/>
    <property type="match status" value="1"/>
</dbReference>
<dbReference type="Proteomes" id="UP000026249">
    <property type="component" value="Unassembled WGS sequence"/>
</dbReference>
<keyword evidence="2" id="KW-0378">Hydrolase</keyword>
<dbReference type="InterPro" id="IPR029058">
    <property type="entry name" value="AB_hydrolase_fold"/>
</dbReference>
<accession>A0A037ZFK9</accession>
<reference evidence="2 3" key="1">
    <citation type="submission" date="2014-03" db="EMBL/GenBank/DDBJ databases">
        <title>Draft Genome Sequence of Actibacterium mucosum KCTC 23349, a Marine Alphaproteobacterium with Complex Ionic Requirements Isolated from Mediterranean Seawater at Malvarrosa Beach, Valencia, Spain.</title>
        <authorList>
            <person name="Arahal D.R."/>
            <person name="Shao Z."/>
            <person name="Lai Q."/>
            <person name="Pujalte M.J."/>
        </authorList>
    </citation>
    <scope>NUCLEOTIDE SEQUENCE [LARGE SCALE GENOMIC DNA]</scope>
    <source>
        <strain evidence="2 3">KCTC 23349</strain>
    </source>
</reference>
<evidence type="ECO:0000259" key="1">
    <source>
        <dbReference type="Pfam" id="PF12146"/>
    </source>
</evidence>
<proteinExistence type="predicted"/>
<dbReference type="Pfam" id="PF12146">
    <property type="entry name" value="Hydrolase_4"/>
    <property type="match status" value="1"/>
</dbReference>
<dbReference type="OrthoDB" id="9788260at2"/>
<sequence>MQPAPFYADVAEAPPGGAAFWITATDGVRLRIAMWTGGEKGQVLLIPGRTEYIEKYGQAAGELIARGFSVAVLDYRGQGLADRLADDPMKGHVGAFADYQLDITAALSAMTAFGLRGPLHLLCHSLGGCLGLRALHTQPGIASAAFSAPMWGILLPRLLAPIAPAIAAVLQTLGMGSRFVPGGSGVTYVVANGFDGNTLTKDRQMWDYMARQAKSHPDLTLGSPTVHWLRRALVECHDLMVLPAPATPCLTYLGTDEAIVEPKAIKTRMASWPSARLELIDGAEHELMMEIPTIRTRFYDDIAAHFLQNGTAPLNAAPTAD</sequence>
<dbReference type="AlphaFoldDB" id="A0A037ZFK9"/>